<evidence type="ECO:0000256" key="3">
    <source>
        <dbReference type="ARBA" id="ARBA00023274"/>
    </source>
</evidence>
<proteinExistence type="inferred from homology"/>
<dbReference type="GO" id="GO:0006412">
    <property type="term" value="P:translation"/>
    <property type="evidence" value="ECO:0007669"/>
    <property type="project" value="InterPro"/>
</dbReference>
<dbReference type="AlphaFoldDB" id="A0A5B9D9B8"/>
<name>A0A5B9D9B8_9ARCH</name>
<dbReference type="Proteomes" id="UP000321408">
    <property type="component" value="Chromosome"/>
</dbReference>
<dbReference type="Gene3D" id="3.30.720.90">
    <property type="match status" value="1"/>
</dbReference>
<dbReference type="GO" id="GO:0005840">
    <property type="term" value="C:ribosome"/>
    <property type="evidence" value="ECO:0007669"/>
    <property type="project" value="UniProtKB-KW"/>
</dbReference>
<organism evidence="5 6">
    <name type="scientific">Promethearchaeum syntrophicum</name>
    <dbReference type="NCBI Taxonomy" id="2594042"/>
    <lineage>
        <taxon>Archaea</taxon>
        <taxon>Promethearchaeati</taxon>
        <taxon>Promethearchaeota</taxon>
        <taxon>Promethearchaeia</taxon>
        <taxon>Promethearchaeales</taxon>
        <taxon>Promethearchaeaceae</taxon>
        <taxon>Promethearchaeum</taxon>
    </lineage>
</organism>
<dbReference type="RefSeq" id="WP_147662584.1">
    <property type="nucleotide sequence ID" value="NZ_CP042905.2"/>
</dbReference>
<protein>
    <submittedName>
        <fullName evidence="5">Uncharacterized protein</fullName>
    </submittedName>
</protein>
<dbReference type="Pfam" id="PF01781">
    <property type="entry name" value="Ribosomal_L38e"/>
    <property type="match status" value="1"/>
</dbReference>
<evidence type="ECO:0000256" key="1">
    <source>
        <dbReference type="ARBA" id="ARBA00007803"/>
    </source>
</evidence>
<evidence type="ECO:0000256" key="4">
    <source>
        <dbReference type="RuleBase" id="RU003445"/>
    </source>
</evidence>
<dbReference type="KEGG" id="psyt:DSAG12_01509"/>
<evidence type="ECO:0000256" key="2">
    <source>
        <dbReference type="ARBA" id="ARBA00022980"/>
    </source>
</evidence>
<reference evidence="5 6" key="1">
    <citation type="journal article" date="2020" name="Nature">
        <title>Isolation of an archaeon at the prokaryote-eukaryote interface.</title>
        <authorList>
            <person name="Imachi H."/>
            <person name="Nobu M.K."/>
            <person name="Nakahara N."/>
            <person name="Morono Y."/>
            <person name="Ogawara M."/>
            <person name="Takaki Y."/>
            <person name="Takano Y."/>
            <person name="Uematsu K."/>
            <person name="Ikuta T."/>
            <person name="Ito M."/>
            <person name="Matsui Y."/>
            <person name="Miyazaki M."/>
            <person name="Murata K."/>
            <person name="Saito Y."/>
            <person name="Sakai S."/>
            <person name="Song C."/>
            <person name="Tasumi E."/>
            <person name="Yamanaka Y."/>
            <person name="Yamaguchi T."/>
            <person name="Kamagata Y."/>
            <person name="Tamaki H."/>
            <person name="Takai K."/>
        </authorList>
    </citation>
    <scope>NUCLEOTIDE SEQUENCE [LARGE SCALE GENOMIC DNA]</scope>
    <source>
        <strain evidence="5 6">MK-D1</strain>
    </source>
</reference>
<dbReference type="InterPro" id="IPR038464">
    <property type="entry name" value="Ribosomal_eL38_sf"/>
</dbReference>
<evidence type="ECO:0000313" key="5">
    <source>
        <dbReference type="EMBL" id="QEE15682.1"/>
    </source>
</evidence>
<comment type="similarity">
    <text evidence="1 4">Belongs to the eukaryotic ribosomal protein eL38 family.</text>
</comment>
<reference evidence="5 6" key="2">
    <citation type="journal article" date="2024" name="Int. J. Syst. Evol. Microbiol.">
        <title>Promethearchaeum syntrophicum gen. nov., sp. nov., an anaerobic, obligately syntrophic archaeon, the first isolate of the lineage 'Asgard' archaea, and proposal of the new archaeal phylum Promethearchaeota phyl. nov. and kingdom Promethearchaeati regn. nov.</title>
        <authorList>
            <person name="Imachi H."/>
            <person name="Nobu M.K."/>
            <person name="Kato S."/>
            <person name="Takaki Y."/>
            <person name="Miyazaki M."/>
            <person name="Miyata M."/>
            <person name="Ogawara M."/>
            <person name="Saito Y."/>
            <person name="Sakai S."/>
            <person name="Tahara Y.O."/>
            <person name="Takano Y."/>
            <person name="Tasumi E."/>
            <person name="Uematsu K."/>
            <person name="Yoshimura T."/>
            <person name="Itoh T."/>
            <person name="Ohkuma M."/>
            <person name="Takai K."/>
        </authorList>
    </citation>
    <scope>NUCLEOTIDE SEQUENCE [LARGE SCALE GENOMIC DNA]</scope>
    <source>
        <strain evidence="5 6">MK-D1</strain>
    </source>
</reference>
<keyword evidence="2 4" id="KW-0689">Ribosomal protein</keyword>
<evidence type="ECO:0000313" key="6">
    <source>
        <dbReference type="Proteomes" id="UP000321408"/>
    </source>
</evidence>
<dbReference type="GeneID" id="41329503"/>
<dbReference type="GO" id="GO:0003735">
    <property type="term" value="F:structural constituent of ribosome"/>
    <property type="evidence" value="ECO:0007669"/>
    <property type="project" value="InterPro"/>
</dbReference>
<dbReference type="OrthoDB" id="24419at2157"/>
<gene>
    <name evidence="5" type="ORF">DSAG12_01509</name>
</gene>
<sequence length="65" mass="7525">MPKEIFNEEEFLNIAKSLAVECRIKKSGDTVKLKLRTPKHLYTYKTETGKAESLLSQIEIEKIEL</sequence>
<accession>A0A5B9D9B8</accession>
<dbReference type="EMBL" id="CP042905">
    <property type="protein sequence ID" value="QEE15682.1"/>
    <property type="molecule type" value="Genomic_DNA"/>
</dbReference>
<dbReference type="InterPro" id="IPR002675">
    <property type="entry name" value="Ribosomal_eL38"/>
</dbReference>
<dbReference type="GO" id="GO:1990904">
    <property type="term" value="C:ribonucleoprotein complex"/>
    <property type="evidence" value="ECO:0007669"/>
    <property type="project" value="UniProtKB-KW"/>
</dbReference>
<keyword evidence="6" id="KW-1185">Reference proteome</keyword>
<keyword evidence="3 4" id="KW-0687">Ribonucleoprotein</keyword>